<feature type="domain" description="CCDC81 HU" evidence="3">
    <location>
        <begin position="107"/>
        <end position="177"/>
    </location>
</feature>
<dbReference type="OrthoDB" id="9117973at2759"/>
<comment type="caution">
    <text evidence="4">The sequence shown here is derived from an EMBL/GenBank/DDBJ whole genome shotgun (WGS) entry which is preliminary data.</text>
</comment>
<feature type="compositionally biased region" description="Basic and acidic residues" evidence="1">
    <location>
        <begin position="286"/>
        <end position="299"/>
    </location>
</feature>
<dbReference type="Pfam" id="PF18289">
    <property type="entry name" value="HU-CCDC81_euk_2"/>
    <property type="match status" value="1"/>
</dbReference>
<reference evidence="4 5" key="1">
    <citation type="submission" date="2016-07" db="EMBL/GenBank/DDBJ databases">
        <title>Disparate Historic Effective Population Sizes Predicted by Modern Levels of Genome Diversity for the Scaled Quail (Callipepla squamata) and the Northern Bobwhite (Colinus virginianus): Inferences from First and Second Generation Draft Genome Assemblies for Sympatric New World Quail.</title>
        <authorList>
            <person name="Oldeschulte D.L."/>
            <person name="Halley Y.A."/>
            <person name="Bhattarai E.K."/>
            <person name="Brashear W.A."/>
            <person name="Hill J."/>
            <person name="Metz R.P."/>
            <person name="Johnson C.D."/>
            <person name="Rollins D."/>
            <person name="Peterson M.J."/>
            <person name="Bickhart D.M."/>
            <person name="Decker J.E."/>
            <person name="Seabury C.M."/>
        </authorList>
    </citation>
    <scope>NUCLEOTIDE SEQUENCE [LARGE SCALE GENOMIC DNA]</scope>
    <source>
        <strain evidence="4 5">Texas</strain>
        <tissue evidence="4">Leg muscle</tissue>
    </source>
</reference>
<dbReference type="PANTHER" id="PTHR14362:SF2">
    <property type="entry name" value="COILED-COIL DOMAIN-CONTAINING PROTEIN 81"/>
    <property type="match status" value="1"/>
</dbReference>
<organism evidence="4 5">
    <name type="scientific">Callipepla squamata</name>
    <name type="common">Scaled quail</name>
    <dbReference type="NCBI Taxonomy" id="9009"/>
    <lineage>
        <taxon>Eukaryota</taxon>
        <taxon>Metazoa</taxon>
        <taxon>Chordata</taxon>
        <taxon>Craniata</taxon>
        <taxon>Vertebrata</taxon>
        <taxon>Euteleostomi</taxon>
        <taxon>Archelosauria</taxon>
        <taxon>Archosauria</taxon>
        <taxon>Dinosauria</taxon>
        <taxon>Saurischia</taxon>
        <taxon>Theropoda</taxon>
        <taxon>Coelurosauria</taxon>
        <taxon>Aves</taxon>
        <taxon>Neognathae</taxon>
        <taxon>Galloanserae</taxon>
        <taxon>Galliformes</taxon>
        <taxon>Odontophoridae</taxon>
        <taxon>Callipepla</taxon>
    </lineage>
</organism>
<evidence type="ECO:0000313" key="4">
    <source>
        <dbReference type="EMBL" id="OXB52138.1"/>
    </source>
</evidence>
<dbReference type="InterPro" id="IPR028034">
    <property type="entry name" value="HU-CCDC81"/>
</dbReference>
<feature type="region of interest" description="Disordered" evidence="1">
    <location>
        <begin position="286"/>
        <end position="310"/>
    </location>
</feature>
<dbReference type="InterPro" id="IPR026295">
    <property type="entry name" value="CCD81"/>
</dbReference>
<feature type="non-terminal residue" evidence="4">
    <location>
        <position position="387"/>
    </location>
</feature>
<evidence type="ECO:0000256" key="1">
    <source>
        <dbReference type="SAM" id="MobiDB-lite"/>
    </source>
</evidence>
<dbReference type="EMBL" id="MCFN01005048">
    <property type="protein sequence ID" value="OXB52138.1"/>
    <property type="molecule type" value="Genomic_DNA"/>
</dbReference>
<feature type="domain" description="CCDC81 HU" evidence="2">
    <location>
        <begin position="18"/>
        <end position="93"/>
    </location>
</feature>
<accession>A0A226MAA0</accession>
<evidence type="ECO:0000259" key="3">
    <source>
        <dbReference type="Pfam" id="PF18289"/>
    </source>
</evidence>
<protein>
    <recommendedName>
        <fullName evidence="6">CCDC81 HU domain-containing protein</fullName>
    </recommendedName>
</protein>
<dbReference type="InterPro" id="IPR040673">
    <property type="entry name" value="CCDC81_HU_dom_2"/>
</dbReference>
<dbReference type="Proteomes" id="UP000198323">
    <property type="component" value="Unassembled WGS sequence"/>
</dbReference>
<sequence length="387" mass="44619">MLVDVYRYLLYKDVEPKDLSLLKELTTSEICKVWAGTSTYIRRQLLEKKAVNITIGTFAVVPTRVAAGENGYLEVEKPVFQMDHRIQSFYKLKPSKNKIPPEMFSHPLNFEEIAKIIGFRPPIVEQCIHETLLFFAEALQGKKELDFFFKGLGILSVRRNEAIMNFFDNCALQLDATGNMLAALLEDPEMLNMIAFRGKNKFTRCSLDGCIVLPRLQLEAGQETTSLKPQRKIVPGAVARRVSIYDPVLLAKQRVAQVKKAEKKQMEEEQKEQSVKLRRRQRLLEEIATKLPKPPEKPRPSASARRSREGLAHARALEGKWLQVLTASKRKVVEAEIQNHYLECTRKLSAERSQNPFHRRLLGCDLRPSYIRRREYDQKLAERLNED</sequence>
<name>A0A226MAA0_CALSU</name>
<gene>
    <name evidence="4" type="ORF">ASZ78_004339</name>
</gene>
<dbReference type="AlphaFoldDB" id="A0A226MAA0"/>
<dbReference type="PANTHER" id="PTHR14362">
    <property type="entry name" value="COILED-COIL DOMAIN-CONTAINING PROTEIN 81"/>
    <property type="match status" value="1"/>
</dbReference>
<evidence type="ECO:0008006" key="6">
    <source>
        <dbReference type="Google" id="ProtNLM"/>
    </source>
</evidence>
<evidence type="ECO:0000259" key="2">
    <source>
        <dbReference type="Pfam" id="PF14908"/>
    </source>
</evidence>
<dbReference type="GO" id="GO:0005815">
    <property type="term" value="C:microtubule organizing center"/>
    <property type="evidence" value="ECO:0007669"/>
    <property type="project" value="TreeGrafter"/>
</dbReference>
<proteinExistence type="predicted"/>
<dbReference type="Pfam" id="PF14908">
    <property type="entry name" value="HU-CCDC81_euk_1"/>
    <property type="match status" value="1"/>
</dbReference>
<evidence type="ECO:0000313" key="5">
    <source>
        <dbReference type="Proteomes" id="UP000198323"/>
    </source>
</evidence>
<keyword evidence="5" id="KW-1185">Reference proteome</keyword>